<feature type="chain" id="PRO_5004673762" evidence="2">
    <location>
        <begin position="24"/>
        <end position="267"/>
    </location>
</feature>
<reference evidence="3" key="1">
    <citation type="submission" date="2013-10" db="EMBL/GenBank/DDBJ databases">
        <title>Genomic analysis of the causative agents of coccidiosis in chickens.</title>
        <authorList>
            <person name="Reid A.J."/>
            <person name="Blake D."/>
            <person name="Billington K."/>
            <person name="Browne H."/>
            <person name="Dunn M."/>
            <person name="Hung S."/>
            <person name="Kawahara F."/>
            <person name="Miranda-Saavedra D."/>
            <person name="Mourier T."/>
            <person name="Nagra H."/>
            <person name="Otto T.D."/>
            <person name="Rawlings N."/>
            <person name="Sanchez A."/>
            <person name="Sanders M."/>
            <person name="Subramaniam C."/>
            <person name="Tay Y."/>
            <person name="Dear P."/>
            <person name="Doerig C."/>
            <person name="Gruber A."/>
            <person name="Parkinson J."/>
            <person name="Shirley M."/>
            <person name="Wan K.L."/>
            <person name="Berriman M."/>
            <person name="Tomley F."/>
            <person name="Pain A."/>
        </authorList>
    </citation>
    <scope>NUCLEOTIDE SEQUENCE [LARGE SCALE GENOMIC DNA]</scope>
    <source>
        <strain evidence="3">Houghton</strain>
    </source>
</reference>
<sequence>MASFYTTIAAVCLVAFTGLQTDAGNGVTYKWTAEEVTDDGYLSVNLARNGNLAVHINEVKREEKLVNSLKTTVAGNQESRADSSCETLMQGKVELKDVFHKVFDPQEKPDYRQLLQTSLEEGLAIFKSKEYPENPDGWTTIWENEAFANLAYLLNSNSTAVGCVIGKCTSTPASSTPSPPQVPGNGQREAEPQVEKAVLFCDLDPPATEGKAPFDKEYFTALTARTTKLANMTEDDLKAPTNDGTTAAAVPTIMFASLVAILTAVSV</sequence>
<gene>
    <name evidence="3" type="ORF">EBH_0002240</name>
</gene>
<evidence type="ECO:0000313" key="3">
    <source>
        <dbReference type="EMBL" id="CDJ45609.1"/>
    </source>
</evidence>
<feature type="region of interest" description="Disordered" evidence="1">
    <location>
        <begin position="169"/>
        <end position="190"/>
    </location>
</feature>
<evidence type="ECO:0000313" key="4">
    <source>
        <dbReference type="Proteomes" id="UP000030750"/>
    </source>
</evidence>
<keyword evidence="4" id="KW-1185">Reference proteome</keyword>
<name>U6LAM9_9EIME</name>
<dbReference type="VEuPathDB" id="ToxoDB:EBH_0002240"/>
<organism evidence="3 4">
    <name type="scientific">Eimeria brunetti</name>
    <dbReference type="NCBI Taxonomy" id="51314"/>
    <lineage>
        <taxon>Eukaryota</taxon>
        <taxon>Sar</taxon>
        <taxon>Alveolata</taxon>
        <taxon>Apicomplexa</taxon>
        <taxon>Conoidasida</taxon>
        <taxon>Coccidia</taxon>
        <taxon>Eucoccidiorida</taxon>
        <taxon>Eimeriorina</taxon>
        <taxon>Eimeriidae</taxon>
        <taxon>Eimeria</taxon>
    </lineage>
</organism>
<accession>U6LAM9</accession>
<evidence type="ECO:0000256" key="2">
    <source>
        <dbReference type="SAM" id="SignalP"/>
    </source>
</evidence>
<dbReference type="EMBL" id="HG710173">
    <property type="protein sequence ID" value="CDJ45609.1"/>
    <property type="molecule type" value="Genomic_DNA"/>
</dbReference>
<feature type="signal peptide" evidence="2">
    <location>
        <begin position="1"/>
        <end position="23"/>
    </location>
</feature>
<dbReference type="AlphaFoldDB" id="U6LAM9"/>
<protein>
    <submittedName>
        <fullName evidence="3">SAG family member</fullName>
    </submittedName>
</protein>
<dbReference type="Proteomes" id="UP000030750">
    <property type="component" value="Unassembled WGS sequence"/>
</dbReference>
<proteinExistence type="predicted"/>
<evidence type="ECO:0000256" key="1">
    <source>
        <dbReference type="SAM" id="MobiDB-lite"/>
    </source>
</evidence>
<keyword evidence="2" id="KW-0732">Signal</keyword>
<reference evidence="3" key="2">
    <citation type="submission" date="2013-10" db="EMBL/GenBank/DDBJ databases">
        <authorList>
            <person name="Aslett M."/>
        </authorList>
    </citation>
    <scope>NUCLEOTIDE SEQUENCE [LARGE SCALE GENOMIC DNA]</scope>
    <source>
        <strain evidence="3">Houghton</strain>
    </source>
</reference>